<dbReference type="Proteomes" id="UP001597252">
    <property type="component" value="Unassembled WGS sequence"/>
</dbReference>
<feature type="chain" id="PRO_5046282406" description="WxL domain-containing protein" evidence="1">
    <location>
        <begin position="25"/>
        <end position="167"/>
    </location>
</feature>
<reference evidence="3" key="1">
    <citation type="journal article" date="2019" name="Int. J. Syst. Evol. Microbiol.">
        <title>The Global Catalogue of Microorganisms (GCM) 10K type strain sequencing project: providing services to taxonomists for standard genome sequencing and annotation.</title>
        <authorList>
            <consortium name="The Broad Institute Genomics Platform"/>
            <consortium name="The Broad Institute Genome Sequencing Center for Infectious Disease"/>
            <person name="Wu L."/>
            <person name="Ma J."/>
        </authorList>
    </citation>
    <scope>NUCLEOTIDE SEQUENCE [LARGE SCALE GENOMIC DNA]</scope>
    <source>
        <strain evidence="3">CCM 8903</strain>
    </source>
</reference>
<evidence type="ECO:0008006" key="4">
    <source>
        <dbReference type="Google" id="ProtNLM"/>
    </source>
</evidence>
<evidence type="ECO:0000313" key="2">
    <source>
        <dbReference type="EMBL" id="MFD1486022.1"/>
    </source>
</evidence>
<accession>A0ABW4E7Y9</accession>
<comment type="caution">
    <text evidence="2">The sequence shown here is derived from an EMBL/GenBank/DDBJ whole genome shotgun (WGS) entry which is preliminary data.</text>
</comment>
<sequence>MIKQLIQVRSLVLLAGLAGLVAWCAPVVVEADDTQASTASVSFTEASGSVMAIQALPDVDFGRIVGGSQAQALTAPIDGTKAAIDAAAHGPWAMLVQASVIADDAHQPLAGAQLETAAHPTAQVVVKAAGAAPALKTVALYIPAGKPGTTYHAALRWMLFAGPIDAS</sequence>
<feature type="signal peptide" evidence="1">
    <location>
        <begin position="1"/>
        <end position="24"/>
    </location>
</feature>
<dbReference type="RefSeq" id="WP_125754132.1">
    <property type="nucleotide sequence ID" value="NZ_JBHTON010000052.1"/>
</dbReference>
<protein>
    <recommendedName>
        <fullName evidence="4">WxL domain-containing protein</fullName>
    </recommendedName>
</protein>
<evidence type="ECO:0000313" key="3">
    <source>
        <dbReference type="Proteomes" id="UP001597252"/>
    </source>
</evidence>
<organism evidence="2 3">
    <name type="scientific">Lacticaseibacillus baoqingensis</name>
    <dbReference type="NCBI Taxonomy" id="2486013"/>
    <lineage>
        <taxon>Bacteria</taxon>
        <taxon>Bacillati</taxon>
        <taxon>Bacillota</taxon>
        <taxon>Bacilli</taxon>
        <taxon>Lactobacillales</taxon>
        <taxon>Lactobacillaceae</taxon>
        <taxon>Lacticaseibacillus</taxon>
    </lineage>
</organism>
<proteinExistence type="predicted"/>
<keyword evidence="3" id="KW-1185">Reference proteome</keyword>
<evidence type="ECO:0000256" key="1">
    <source>
        <dbReference type="SAM" id="SignalP"/>
    </source>
</evidence>
<dbReference type="EMBL" id="JBHTON010000052">
    <property type="protein sequence ID" value="MFD1486022.1"/>
    <property type="molecule type" value="Genomic_DNA"/>
</dbReference>
<keyword evidence="1" id="KW-0732">Signal</keyword>
<name>A0ABW4E7Y9_9LACO</name>
<gene>
    <name evidence="2" type="ORF">ACFQ5J_12390</name>
</gene>